<evidence type="ECO:0000313" key="1">
    <source>
        <dbReference type="EMBL" id="KAH7689027.1"/>
    </source>
</evidence>
<sequence length="369" mass="40953">MNSSTLSYAVMLLVSFCFMVFFSCYNVKGSSPALFVFGDCSSDVGNNNYLHTTDKCDFTPYGIDYSGGVANGRCNNGKNVADFLADKLGIASPEPYLSLMETRKTHKFLQGVNFASSGAGILSSTYEGLCISMDTQIDYYSSVFEALVEMMDISQTQWLISRSIFMINIGSVDILVYNGTSSSNYVSLLISTLEGQLKRMYDLGARKFVFMGIEPVGCWPALRAMNKSNGDCNIEANQLSVLFNEQAAVLLQKMQLEYADMNYSFFDSYKELNNYINHPKTYGFKEAKAACCGMGFLKAETPCNPLASYCSNRTEYVFWDNWRQTEATAKLLVSTAFDGLPPNVFPVNVKQLSGFCSEINAHFVPFVAQ</sequence>
<dbReference type="Proteomes" id="UP000827976">
    <property type="component" value="Chromosome 3"/>
</dbReference>
<comment type="caution">
    <text evidence="1">The sequence shown here is derived from an EMBL/GenBank/DDBJ whole genome shotgun (WGS) entry which is preliminary data.</text>
</comment>
<evidence type="ECO:0000313" key="2">
    <source>
        <dbReference type="Proteomes" id="UP000827976"/>
    </source>
</evidence>
<dbReference type="EMBL" id="CM037013">
    <property type="protein sequence ID" value="KAH7689027.1"/>
    <property type="molecule type" value="Genomic_DNA"/>
</dbReference>
<organism evidence="1 2">
    <name type="scientific">Dioscorea alata</name>
    <name type="common">Purple yam</name>
    <dbReference type="NCBI Taxonomy" id="55571"/>
    <lineage>
        <taxon>Eukaryota</taxon>
        <taxon>Viridiplantae</taxon>
        <taxon>Streptophyta</taxon>
        <taxon>Embryophyta</taxon>
        <taxon>Tracheophyta</taxon>
        <taxon>Spermatophyta</taxon>
        <taxon>Magnoliopsida</taxon>
        <taxon>Liliopsida</taxon>
        <taxon>Dioscoreales</taxon>
        <taxon>Dioscoreaceae</taxon>
        <taxon>Dioscorea</taxon>
    </lineage>
</organism>
<name>A0ACB7WLV2_DIOAL</name>
<protein>
    <submittedName>
        <fullName evidence="1">GDSL lipase/esterase protein</fullName>
    </submittedName>
</protein>
<reference evidence="2" key="1">
    <citation type="journal article" date="2022" name="Nat. Commun.">
        <title>Chromosome evolution and the genetic basis of agronomically important traits in greater yam.</title>
        <authorList>
            <person name="Bredeson J.V."/>
            <person name="Lyons J.B."/>
            <person name="Oniyinde I.O."/>
            <person name="Okereke N.R."/>
            <person name="Kolade O."/>
            <person name="Nnabue I."/>
            <person name="Nwadili C.O."/>
            <person name="Hribova E."/>
            <person name="Parker M."/>
            <person name="Nwogha J."/>
            <person name="Shu S."/>
            <person name="Carlson J."/>
            <person name="Kariba R."/>
            <person name="Muthemba S."/>
            <person name="Knop K."/>
            <person name="Barton G.J."/>
            <person name="Sherwood A.V."/>
            <person name="Lopez-Montes A."/>
            <person name="Asiedu R."/>
            <person name="Jamnadass R."/>
            <person name="Muchugi A."/>
            <person name="Goodstein D."/>
            <person name="Egesi C.N."/>
            <person name="Featherston J."/>
            <person name="Asfaw A."/>
            <person name="Simpson G.G."/>
            <person name="Dolezel J."/>
            <person name="Hendre P.S."/>
            <person name="Van Deynze A."/>
            <person name="Kumar P.L."/>
            <person name="Obidiegwu J.E."/>
            <person name="Bhattacharjee R."/>
            <person name="Rokhsar D.S."/>
        </authorList>
    </citation>
    <scope>NUCLEOTIDE SEQUENCE [LARGE SCALE GENOMIC DNA]</scope>
    <source>
        <strain evidence="2">cv. TDa95/00328</strain>
    </source>
</reference>
<accession>A0ACB7WLV2</accession>
<keyword evidence="2" id="KW-1185">Reference proteome</keyword>
<proteinExistence type="predicted"/>
<gene>
    <name evidence="1" type="ORF">IHE45_03G069100</name>
</gene>